<evidence type="ECO:0000313" key="1">
    <source>
        <dbReference type="Proteomes" id="UP001652623"/>
    </source>
</evidence>
<keyword evidence="1" id="KW-1185">Reference proteome</keyword>
<reference evidence="2" key="1">
    <citation type="submission" date="2025-08" db="UniProtKB">
        <authorList>
            <consortium name="RefSeq"/>
        </authorList>
    </citation>
    <scope>IDENTIFICATION</scope>
    <source>
        <tissue evidence="2">Seedling</tissue>
    </source>
</reference>
<dbReference type="InterPro" id="IPR004158">
    <property type="entry name" value="DUF247_pln"/>
</dbReference>
<dbReference type="Pfam" id="PF03140">
    <property type="entry name" value="DUF247"/>
    <property type="match status" value="1"/>
</dbReference>
<name>A0ABM4AD53_ZIZJJ</name>
<organism evidence="1 2">
    <name type="scientific">Ziziphus jujuba</name>
    <name type="common">Chinese jujube</name>
    <name type="synonym">Ziziphus sativa</name>
    <dbReference type="NCBI Taxonomy" id="326968"/>
    <lineage>
        <taxon>Eukaryota</taxon>
        <taxon>Viridiplantae</taxon>
        <taxon>Streptophyta</taxon>
        <taxon>Embryophyta</taxon>
        <taxon>Tracheophyta</taxon>
        <taxon>Spermatophyta</taxon>
        <taxon>Magnoliopsida</taxon>
        <taxon>eudicotyledons</taxon>
        <taxon>Gunneridae</taxon>
        <taxon>Pentapetalae</taxon>
        <taxon>rosids</taxon>
        <taxon>fabids</taxon>
        <taxon>Rosales</taxon>
        <taxon>Rhamnaceae</taxon>
        <taxon>Paliureae</taxon>
        <taxon>Ziziphus</taxon>
    </lineage>
</organism>
<protein>
    <submittedName>
        <fullName evidence="2">UPF0481 protein At3g47200-like</fullName>
    </submittedName>
</protein>
<dbReference type="Proteomes" id="UP001652623">
    <property type="component" value="Chromosome 7"/>
</dbReference>
<dbReference type="GeneID" id="132804381"/>
<evidence type="ECO:0000313" key="2">
    <source>
        <dbReference type="RefSeq" id="XP_060674653.1"/>
    </source>
</evidence>
<gene>
    <name evidence="2" type="primary">LOC132804381</name>
</gene>
<dbReference type="PANTHER" id="PTHR31170">
    <property type="entry name" value="BNAC04G53230D PROTEIN"/>
    <property type="match status" value="1"/>
</dbReference>
<dbReference type="RefSeq" id="XP_060674653.1">
    <property type="nucleotide sequence ID" value="XM_060818670.1"/>
</dbReference>
<dbReference type="PANTHER" id="PTHR31170:SF9">
    <property type="entry name" value="PROTEIN, PUTATIVE (DUF247)-RELATED"/>
    <property type="match status" value="1"/>
</dbReference>
<proteinExistence type="predicted"/>
<sequence>MGEIKPSVVIDIPEELEPELKETCWMQRVPRKLRQVNPAAYTPKLISIGPFHHGKPTLDAMENHKTKYCEKFWERDFCKHIREKGIIGVFTGEVSNLRQRIWDIYAGTFDHVKDMDQLLKVILQDSCFIFELFLRNYENRFKEKEDITDYILRTPWLIKCIVLDLIILENQLPYFVFT</sequence>
<accession>A0ABM4AD53</accession>